<accession>A0A095ZFM5</accession>
<sequence>MTAMFDVYHNNSEPSGASPTDLTDEQRHALFVAQLQVLPDDWSRAKCSWREFGRTLRAEFSELAELRAA</sequence>
<dbReference type="Proteomes" id="UP000029548">
    <property type="component" value="Unassembled WGS sequence"/>
</dbReference>
<dbReference type="EMBL" id="JRNE01000040">
    <property type="protein sequence ID" value="KGF17452.1"/>
    <property type="molecule type" value="Genomic_DNA"/>
</dbReference>
<feature type="compositionally biased region" description="Polar residues" evidence="1">
    <location>
        <begin position="9"/>
        <end position="21"/>
    </location>
</feature>
<gene>
    <name evidence="2" type="ORF">HMPREF1650_04705</name>
</gene>
<proteinExistence type="predicted"/>
<protein>
    <submittedName>
        <fullName evidence="2">Uncharacterized protein</fullName>
    </submittedName>
</protein>
<evidence type="ECO:0000313" key="2">
    <source>
        <dbReference type="EMBL" id="KGF17452.1"/>
    </source>
</evidence>
<name>A0A095ZFM5_9CORY</name>
<evidence type="ECO:0000256" key="1">
    <source>
        <dbReference type="SAM" id="MobiDB-lite"/>
    </source>
</evidence>
<dbReference type="RefSeq" id="WP_035121371.1">
    <property type="nucleotide sequence ID" value="NZ_JRNE01000040.1"/>
</dbReference>
<comment type="caution">
    <text evidence="2">The sequence shown here is derived from an EMBL/GenBank/DDBJ whole genome shotgun (WGS) entry which is preliminary data.</text>
</comment>
<feature type="region of interest" description="Disordered" evidence="1">
    <location>
        <begin position="1"/>
        <end position="22"/>
    </location>
</feature>
<dbReference type="AlphaFoldDB" id="A0A095ZFM5"/>
<evidence type="ECO:0000313" key="3">
    <source>
        <dbReference type="Proteomes" id="UP000029548"/>
    </source>
</evidence>
<reference evidence="2 3" key="1">
    <citation type="submission" date="2014-07" db="EMBL/GenBank/DDBJ databases">
        <authorList>
            <person name="McCorrison J."/>
            <person name="Sanka R."/>
            <person name="Torralba M."/>
            <person name="Gillis M."/>
            <person name="Haft D.H."/>
            <person name="Methe B."/>
            <person name="Sutton G."/>
            <person name="Nelson K.E."/>
        </authorList>
    </citation>
    <scope>NUCLEOTIDE SEQUENCE [LARGE SCALE GENOMIC DNA]</scope>
    <source>
        <strain evidence="2 3">DNF00450</strain>
    </source>
</reference>
<organism evidence="2 3">
    <name type="scientific">Corynebacterium freneyi DNF00450</name>
    <dbReference type="NCBI Taxonomy" id="1287475"/>
    <lineage>
        <taxon>Bacteria</taxon>
        <taxon>Bacillati</taxon>
        <taxon>Actinomycetota</taxon>
        <taxon>Actinomycetes</taxon>
        <taxon>Mycobacteriales</taxon>
        <taxon>Corynebacteriaceae</taxon>
        <taxon>Corynebacterium</taxon>
    </lineage>
</organism>